<dbReference type="RefSeq" id="WP_159524040.1">
    <property type="nucleotide sequence ID" value="NZ_CP053642.1"/>
</dbReference>
<evidence type="ECO:0000313" key="2">
    <source>
        <dbReference type="EMBL" id="QKD79182.1"/>
    </source>
</evidence>
<dbReference type="Pfam" id="PF04991">
    <property type="entry name" value="LicD"/>
    <property type="match status" value="1"/>
</dbReference>
<dbReference type="KEGG" id="amam:HPC72_01970"/>
<protein>
    <submittedName>
        <fullName evidence="2">LicD family protein</fullName>
    </submittedName>
</protein>
<accession>A0A6M8B0D3</accession>
<feature type="domain" description="LicD/FKTN/FKRP nucleotidyltransferase" evidence="1">
    <location>
        <begin position="24"/>
        <end position="252"/>
    </location>
</feature>
<proteinExistence type="predicted"/>
<dbReference type="InterPro" id="IPR052942">
    <property type="entry name" value="LPS_cholinephosphotransferase"/>
</dbReference>
<dbReference type="InterPro" id="IPR007074">
    <property type="entry name" value="LicD/FKTN/FKRP_NTP_transf"/>
</dbReference>
<dbReference type="PANTHER" id="PTHR43404">
    <property type="entry name" value="LIPOPOLYSACCHARIDE CHOLINEPHOSPHOTRANSFERASE LICD"/>
    <property type="match status" value="1"/>
</dbReference>
<reference evidence="2 3" key="1">
    <citation type="submission" date="2020-05" db="EMBL/GenBank/DDBJ databases">
        <title>Actinomyces sp. zg-325.</title>
        <authorList>
            <person name="Yang C."/>
        </authorList>
    </citation>
    <scope>NUCLEOTIDE SEQUENCE [LARGE SCALE GENOMIC DNA]</scope>
    <source>
        <strain evidence="3">zg-325</strain>
    </source>
</reference>
<dbReference type="Proteomes" id="UP000504752">
    <property type="component" value="Chromosome"/>
</dbReference>
<dbReference type="EMBL" id="CP053642">
    <property type="protein sequence ID" value="QKD79182.1"/>
    <property type="molecule type" value="Genomic_DNA"/>
</dbReference>
<evidence type="ECO:0000259" key="1">
    <source>
        <dbReference type="Pfam" id="PF04991"/>
    </source>
</evidence>
<name>A0A6M8B0D3_9ACTO</name>
<dbReference type="GO" id="GO:0009100">
    <property type="term" value="P:glycoprotein metabolic process"/>
    <property type="evidence" value="ECO:0007669"/>
    <property type="project" value="UniProtKB-ARBA"/>
</dbReference>
<sequence length="281" mass="32035">MEALSQEEIKKIELDVLRELDRVCAEHGLTYFLAYGTLIGALRHEGFIPWDDDIDVVMPRDDYEALFRLCRAGALADRYKLVSYRDRTSIYPFFKLVDTRTRAEETFIDEELALGLWVDIFPLERVRLSDPSMRRVRAKAARLVRWRSLAATDPRYATSGAAKFVKRVIHPVTRRLDPYRIAAKADALARGVNIKDASAQDDDIRYVLLVDDHMDKNTLEPRALFPAARAAFEGGTYPVPAKAAQVLADYYGDWERIPPAEERPPAHLRAVTWVEGADRDA</sequence>
<organism evidence="2 3">
    <name type="scientific">Actinomyces marmotae</name>
    <dbReference type="NCBI Taxonomy" id="2737173"/>
    <lineage>
        <taxon>Bacteria</taxon>
        <taxon>Bacillati</taxon>
        <taxon>Actinomycetota</taxon>
        <taxon>Actinomycetes</taxon>
        <taxon>Actinomycetales</taxon>
        <taxon>Actinomycetaceae</taxon>
        <taxon>Actinomyces</taxon>
    </lineage>
</organism>
<keyword evidence="3" id="KW-1185">Reference proteome</keyword>
<dbReference type="PANTHER" id="PTHR43404:SF2">
    <property type="entry name" value="LIPOPOLYSACCHARIDE CHOLINEPHOSPHOTRANSFERASE LICD"/>
    <property type="match status" value="1"/>
</dbReference>
<gene>
    <name evidence="2" type="ORF">HPC72_01970</name>
</gene>
<dbReference type="AlphaFoldDB" id="A0A6M8B0D3"/>
<evidence type="ECO:0000313" key="3">
    <source>
        <dbReference type="Proteomes" id="UP000504752"/>
    </source>
</evidence>